<keyword evidence="2" id="KW-1185">Reference proteome</keyword>
<organism evidence="1 2">
    <name type="scientific">Thermosediminibacter oceani (strain ATCC BAA-1034 / DSM 16646 / JW/IW-1228P)</name>
    <dbReference type="NCBI Taxonomy" id="555079"/>
    <lineage>
        <taxon>Bacteria</taxon>
        <taxon>Bacillati</taxon>
        <taxon>Bacillota</taxon>
        <taxon>Clostridia</taxon>
        <taxon>Thermosediminibacterales</taxon>
        <taxon>Thermosediminibacteraceae</taxon>
        <taxon>Thermosediminibacter</taxon>
    </lineage>
</organism>
<gene>
    <name evidence="1" type="ordered locus">Toce_1135</name>
</gene>
<evidence type="ECO:0000313" key="1">
    <source>
        <dbReference type="EMBL" id="ADL07896.1"/>
    </source>
</evidence>
<sequence length="57" mass="6146">MRSGFMGGLFAGILAGTLMTILFGPSSAVRAGKKLSKISRCLKKKTEGMLKKVKDRE</sequence>
<dbReference type="EMBL" id="CP002131">
    <property type="protein sequence ID" value="ADL07896.1"/>
    <property type="molecule type" value="Genomic_DNA"/>
</dbReference>
<protein>
    <recommendedName>
        <fullName evidence="3">YtxH domain-containing protein</fullName>
    </recommendedName>
</protein>
<evidence type="ECO:0008006" key="3">
    <source>
        <dbReference type="Google" id="ProtNLM"/>
    </source>
</evidence>
<dbReference type="RefSeq" id="WP_013275935.1">
    <property type="nucleotide sequence ID" value="NC_014377.1"/>
</dbReference>
<dbReference type="STRING" id="555079.Toce_1135"/>
<evidence type="ECO:0000313" key="2">
    <source>
        <dbReference type="Proteomes" id="UP000000272"/>
    </source>
</evidence>
<dbReference type="Proteomes" id="UP000000272">
    <property type="component" value="Chromosome"/>
</dbReference>
<dbReference type="HOGENOM" id="CLU_2995199_0_0_9"/>
<reference evidence="1 2" key="1">
    <citation type="journal article" date="2010" name="Stand. Genomic Sci.">
        <title>Complete genome sequence of Thermosediminibacter oceani type strain (JW/IW-1228P).</title>
        <authorList>
            <person name="Pitluck S."/>
            <person name="Yasawong M."/>
            <person name="Munk C."/>
            <person name="Nolan M."/>
            <person name="Lapidus A."/>
            <person name="Lucas S."/>
            <person name="Glavina Del Rio T."/>
            <person name="Tice H."/>
            <person name="Cheng J.F."/>
            <person name="Bruce D."/>
            <person name="Detter C."/>
            <person name="Tapia R."/>
            <person name="Han C."/>
            <person name="Goodwin L."/>
            <person name="Liolios K."/>
            <person name="Ivanova N."/>
            <person name="Mavromatis K."/>
            <person name="Mikhailova N."/>
            <person name="Pati A."/>
            <person name="Chen A."/>
            <person name="Palaniappan K."/>
            <person name="Land M."/>
            <person name="Hauser L."/>
            <person name="Chang Y.J."/>
            <person name="Jeffries C.D."/>
            <person name="Rohde M."/>
            <person name="Spring S."/>
            <person name="Sikorski J."/>
            <person name="Goker M."/>
            <person name="Woyke T."/>
            <person name="Bristow J."/>
            <person name="Eisen J.A."/>
            <person name="Markowitz V."/>
            <person name="Hugenholtz P."/>
            <person name="Kyrpides N.C."/>
            <person name="Klenk H.P."/>
        </authorList>
    </citation>
    <scope>NUCLEOTIDE SEQUENCE [LARGE SCALE GENOMIC DNA]</scope>
    <source>
        <strain evidence="2">ATCC BAA-1034 / DSM 16646 / JW/IW-1228P</strain>
    </source>
</reference>
<accession>D9S3B9</accession>
<dbReference type="KEGG" id="toc:Toce_1135"/>
<name>D9S3B9_THEOJ</name>
<proteinExistence type="predicted"/>
<dbReference type="AlphaFoldDB" id="D9S3B9"/>